<keyword evidence="2" id="KW-0812">Transmembrane</keyword>
<sequence>MEYIVEFRVDLWLMFISSWVSLCISFTVFLIESDSVTACSDSDSTSIPPSDEDSIPVSETDSCETLVNSDTPDKNVTLKPSRPWNKRFKTFAQLATNAKNSGKENGVSRRIAVMRPITLAKVRQFTRSFAALPSSARITGFKPKLPPIIESVRRPSFCRFPTRKRPQTQKRGLPSFIRLSNIPLDWCDTTNVALRKNVSFCVGADEDPCAQMVAGGIRRRHALPL</sequence>
<protein>
    <submittedName>
        <fullName evidence="3">Uncharacterized protein</fullName>
    </submittedName>
</protein>
<accession>A0A4S4M3F1</accession>
<proteinExistence type="predicted"/>
<keyword evidence="2" id="KW-0472">Membrane</keyword>
<organism evidence="3 4">
    <name type="scientific">Bondarzewia mesenterica</name>
    <dbReference type="NCBI Taxonomy" id="1095465"/>
    <lineage>
        <taxon>Eukaryota</taxon>
        <taxon>Fungi</taxon>
        <taxon>Dikarya</taxon>
        <taxon>Basidiomycota</taxon>
        <taxon>Agaricomycotina</taxon>
        <taxon>Agaricomycetes</taxon>
        <taxon>Russulales</taxon>
        <taxon>Bondarzewiaceae</taxon>
        <taxon>Bondarzewia</taxon>
    </lineage>
</organism>
<dbReference type="AlphaFoldDB" id="A0A4S4M3F1"/>
<feature type="region of interest" description="Disordered" evidence="1">
    <location>
        <begin position="40"/>
        <end position="63"/>
    </location>
</feature>
<dbReference type="EMBL" id="SGPL01000115">
    <property type="protein sequence ID" value="THH17340.1"/>
    <property type="molecule type" value="Genomic_DNA"/>
</dbReference>
<gene>
    <name evidence="3" type="ORF">EW146_g3450</name>
</gene>
<feature type="compositionally biased region" description="Low complexity" evidence="1">
    <location>
        <begin position="40"/>
        <end position="59"/>
    </location>
</feature>
<keyword evidence="4" id="KW-1185">Reference proteome</keyword>
<reference evidence="3 4" key="1">
    <citation type="submission" date="2019-02" db="EMBL/GenBank/DDBJ databases">
        <title>Genome sequencing of the rare red list fungi Bondarzewia mesenterica.</title>
        <authorList>
            <person name="Buettner E."/>
            <person name="Kellner H."/>
        </authorList>
    </citation>
    <scope>NUCLEOTIDE SEQUENCE [LARGE SCALE GENOMIC DNA]</scope>
    <source>
        <strain evidence="3 4">DSM 108281</strain>
    </source>
</reference>
<keyword evidence="2" id="KW-1133">Transmembrane helix</keyword>
<evidence type="ECO:0000256" key="1">
    <source>
        <dbReference type="SAM" id="MobiDB-lite"/>
    </source>
</evidence>
<feature type="transmembrane region" description="Helical" evidence="2">
    <location>
        <begin position="12"/>
        <end position="31"/>
    </location>
</feature>
<evidence type="ECO:0000256" key="2">
    <source>
        <dbReference type="SAM" id="Phobius"/>
    </source>
</evidence>
<comment type="caution">
    <text evidence="3">The sequence shown here is derived from an EMBL/GenBank/DDBJ whole genome shotgun (WGS) entry which is preliminary data.</text>
</comment>
<name>A0A4S4M3F1_9AGAM</name>
<dbReference type="Proteomes" id="UP000310158">
    <property type="component" value="Unassembled WGS sequence"/>
</dbReference>
<evidence type="ECO:0000313" key="3">
    <source>
        <dbReference type="EMBL" id="THH17340.1"/>
    </source>
</evidence>
<evidence type="ECO:0000313" key="4">
    <source>
        <dbReference type="Proteomes" id="UP000310158"/>
    </source>
</evidence>